<dbReference type="EMBL" id="MCFF01000093">
    <property type="protein sequence ID" value="ORY93678.1"/>
    <property type="molecule type" value="Genomic_DNA"/>
</dbReference>
<organism evidence="1 2">
    <name type="scientific">Lobosporangium transversale</name>
    <dbReference type="NCBI Taxonomy" id="64571"/>
    <lineage>
        <taxon>Eukaryota</taxon>
        <taxon>Fungi</taxon>
        <taxon>Fungi incertae sedis</taxon>
        <taxon>Mucoromycota</taxon>
        <taxon>Mortierellomycotina</taxon>
        <taxon>Mortierellomycetes</taxon>
        <taxon>Mortierellales</taxon>
        <taxon>Mortierellaceae</taxon>
        <taxon>Lobosporangium</taxon>
    </lineage>
</organism>
<name>A0A1Y2G4Y4_9FUNG</name>
<dbReference type="Proteomes" id="UP000193648">
    <property type="component" value="Unassembled WGS sequence"/>
</dbReference>
<reference evidence="1 2" key="1">
    <citation type="submission" date="2016-07" db="EMBL/GenBank/DDBJ databases">
        <title>Pervasive Adenine N6-methylation of Active Genes in Fungi.</title>
        <authorList>
            <consortium name="DOE Joint Genome Institute"/>
            <person name="Mondo S.J."/>
            <person name="Dannebaum R.O."/>
            <person name="Kuo R.C."/>
            <person name="Labutti K."/>
            <person name="Haridas S."/>
            <person name="Kuo A."/>
            <person name="Salamov A."/>
            <person name="Ahrendt S.R."/>
            <person name="Lipzen A."/>
            <person name="Sullivan W."/>
            <person name="Andreopoulos W.B."/>
            <person name="Clum A."/>
            <person name="Lindquist E."/>
            <person name="Daum C."/>
            <person name="Ramamoorthy G.K."/>
            <person name="Gryganskyi A."/>
            <person name="Culley D."/>
            <person name="Magnuson J.K."/>
            <person name="James T.Y."/>
            <person name="O'Malley M.A."/>
            <person name="Stajich J.E."/>
            <person name="Spatafora J.W."/>
            <person name="Visel A."/>
            <person name="Grigoriev I.V."/>
        </authorList>
    </citation>
    <scope>NUCLEOTIDE SEQUENCE [LARGE SCALE GENOMIC DNA]</scope>
    <source>
        <strain evidence="1 2">NRRL 3116</strain>
    </source>
</reference>
<gene>
    <name evidence="1" type="ORF">BCR41DRAFT_376030</name>
</gene>
<evidence type="ECO:0000313" key="2">
    <source>
        <dbReference type="Proteomes" id="UP000193648"/>
    </source>
</evidence>
<dbReference type="AlphaFoldDB" id="A0A1Y2G4Y4"/>
<proteinExistence type="predicted"/>
<dbReference type="InParanoid" id="A0A1Y2G4Y4"/>
<dbReference type="GeneID" id="33568852"/>
<accession>A0A1Y2G4Y4</accession>
<dbReference type="RefSeq" id="XP_021875173.1">
    <property type="nucleotide sequence ID" value="XM_022027009.1"/>
</dbReference>
<evidence type="ECO:0000313" key="1">
    <source>
        <dbReference type="EMBL" id="ORY93678.1"/>
    </source>
</evidence>
<comment type="caution">
    <text evidence="1">The sequence shown here is derived from an EMBL/GenBank/DDBJ whole genome shotgun (WGS) entry which is preliminary data.</text>
</comment>
<keyword evidence="2" id="KW-1185">Reference proteome</keyword>
<sequence>MIGKNEASDLGVRVGPIKKCHPVCQKGKWIVMAPFIKDERLQNSFHLIDIRLFSSCLSLGGPPAYAVLMCCLNTLIVVDNELLSFKLDVYVAWDHGTEECDIVTFLRGLIGFSSSMIQ</sequence>
<protein>
    <submittedName>
        <fullName evidence="1">Uncharacterized protein</fullName>
    </submittedName>
</protein>